<feature type="region of interest" description="Disordered" evidence="4">
    <location>
        <begin position="168"/>
        <end position="198"/>
    </location>
</feature>
<evidence type="ECO:0000256" key="1">
    <source>
        <dbReference type="ARBA" id="ARBA00023015"/>
    </source>
</evidence>
<keyword evidence="7" id="KW-1185">Reference proteome</keyword>
<gene>
    <name evidence="6" type="ORF">P7K49_010107</name>
</gene>
<name>A0ABQ9VMK3_SAGOE</name>
<keyword evidence="1" id="KW-0805">Transcription regulation</keyword>
<dbReference type="PANTHER" id="PTHR10417">
    <property type="entry name" value="GLUCOCORTICOID MODULATORY ELEMENT-BINDING PROTEIN"/>
    <property type="match status" value="1"/>
</dbReference>
<dbReference type="InterPro" id="IPR059099">
    <property type="entry name" value="GMEB1/2/Spe-44_dom"/>
</dbReference>
<keyword evidence="2" id="KW-0804">Transcription</keyword>
<dbReference type="Pfam" id="PF25892">
    <property type="entry name" value="Spe-44"/>
    <property type="match status" value="1"/>
</dbReference>
<reference evidence="6 7" key="1">
    <citation type="submission" date="2023-05" db="EMBL/GenBank/DDBJ databases">
        <title>B98-5 Cell Line De Novo Hybrid Assembly: An Optical Mapping Approach.</title>
        <authorList>
            <person name="Kananen K."/>
            <person name="Auerbach J.A."/>
            <person name="Kautto E."/>
            <person name="Blachly J.S."/>
        </authorList>
    </citation>
    <scope>NUCLEOTIDE SEQUENCE [LARGE SCALE GENOMIC DNA]</scope>
    <source>
        <strain evidence="6">B95-8</strain>
        <tissue evidence="6">Cell line</tissue>
    </source>
</reference>
<dbReference type="PANTHER" id="PTHR10417:SF2">
    <property type="entry name" value="GLUCOCORTICOID MODULATORY ELEMENT-BINDING PROTEIN 2"/>
    <property type="match status" value="1"/>
</dbReference>
<evidence type="ECO:0000259" key="5">
    <source>
        <dbReference type="Pfam" id="PF25892"/>
    </source>
</evidence>
<feature type="compositionally biased region" description="Pro residues" evidence="4">
    <location>
        <begin position="179"/>
        <end position="192"/>
    </location>
</feature>
<organism evidence="6 7">
    <name type="scientific">Saguinus oedipus</name>
    <name type="common">Cotton-top tamarin</name>
    <name type="synonym">Oedipomidas oedipus</name>
    <dbReference type="NCBI Taxonomy" id="9490"/>
    <lineage>
        <taxon>Eukaryota</taxon>
        <taxon>Metazoa</taxon>
        <taxon>Chordata</taxon>
        <taxon>Craniata</taxon>
        <taxon>Vertebrata</taxon>
        <taxon>Euteleostomi</taxon>
        <taxon>Mammalia</taxon>
        <taxon>Eutheria</taxon>
        <taxon>Euarchontoglires</taxon>
        <taxon>Primates</taxon>
        <taxon>Haplorrhini</taxon>
        <taxon>Platyrrhini</taxon>
        <taxon>Cebidae</taxon>
        <taxon>Callitrichinae</taxon>
        <taxon>Saguinus</taxon>
    </lineage>
</organism>
<evidence type="ECO:0000313" key="7">
    <source>
        <dbReference type="Proteomes" id="UP001266305"/>
    </source>
</evidence>
<protein>
    <recommendedName>
        <fullName evidence="5">GMEB1/2/Spe-44-like domain-containing protein</fullName>
    </recommendedName>
</protein>
<comment type="caution">
    <text evidence="6">The sequence shown here is derived from an EMBL/GenBank/DDBJ whole genome shotgun (WGS) entry which is preliminary data.</text>
</comment>
<evidence type="ECO:0000313" key="6">
    <source>
        <dbReference type="EMBL" id="KAK2110361.1"/>
    </source>
</evidence>
<evidence type="ECO:0000256" key="2">
    <source>
        <dbReference type="ARBA" id="ARBA00023163"/>
    </source>
</evidence>
<sequence length="198" mass="21502">MGDRSGRRAGFQALVRWKNHLVSLLMVKWKVLVEDKGLATTTVVLGALRLSSMAALPDFGTVDVSGQCKPSLMPGTAGSSVVLVASLCGNDTFTFWRGLKDAGLLDEVIQEFHQELMETMRGLQQRAQDPPLQLRDAVLLNNIVQNFGMLDLVKKVLASHKCQMDRSREQYARDLAGTPSPPPPLPPSPPGLCPRAAG</sequence>
<feature type="domain" description="GMEB1/2/Spe-44-like" evidence="5">
    <location>
        <begin position="89"/>
        <end position="176"/>
    </location>
</feature>
<keyword evidence="3" id="KW-0539">Nucleus</keyword>
<dbReference type="EMBL" id="JASSZA010000005">
    <property type="protein sequence ID" value="KAK2110361.1"/>
    <property type="molecule type" value="Genomic_DNA"/>
</dbReference>
<dbReference type="Proteomes" id="UP001266305">
    <property type="component" value="Unassembled WGS sequence"/>
</dbReference>
<accession>A0ABQ9VMK3</accession>
<evidence type="ECO:0000256" key="4">
    <source>
        <dbReference type="SAM" id="MobiDB-lite"/>
    </source>
</evidence>
<evidence type="ECO:0000256" key="3">
    <source>
        <dbReference type="ARBA" id="ARBA00023242"/>
    </source>
</evidence>
<proteinExistence type="predicted"/>